<evidence type="ECO:0000313" key="3">
    <source>
        <dbReference type="Proteomes" id="UP000516437"/>
    </source>
</evidence>
<reference evidence="2 3" key="1">
    <citation type="journal article" date="2019" name="Plant Biotechnol. J.">
        <title>The red bayberry genome and genetic basis of sex determination.</title>
        <authorList>
            <person name="Jia H.M."/>
            <person name="Jia H.J."/>
            <person name="Cai Q.L."/>
            <person name="Wang Y."/>
            <person name="Zhao H.B."/>
            <person name="Yang W.F."/>
            <person name="Wang G.Y."/>
            <person name="Li Y.H."/>
            <person name="Zhan D.L."/>
            <person name="Shen Y.T."/>
            <person name="Niu Q.F."/>
            <person name="Chang L."/>
            <person name="Qiu J."/>
            <person name="Zhao L."/>
            <person name="Xie H.B."/>
            <person name="Fu W.Y."/>
            <person name="Jin J."/>
            <person name="Li X.W."/>
            <person name="Jiao Y."/>
            <person name="Zhou C.C."/>
            <person name="Tu T."/>
            <person name="Chai C.Y."/>
            <person name="Gao J.L."/>
            <person name="Fan L.J."/>
            <person name="van de Weg E."/>
            <person name="Wang J.Y."/>
            <person name="Gao Z.S."/>
        </authorList>
    </citation>
    <scope>NUCLEOTIDE SEQUENCE [LARGE SCALE GENOMIC DNA]</scope>
    <source>
        <tissue evidence="2">Leaves</tissue>
    </source>
</reference>
<name>A0A6A1VC40_9ROSI</name>
<feature type="region of interest" description="Disordered" evidence="1">
    <location>
        <begin position="1"/>
        <end position="22"/>
    </location>
</feature>
<dbReference type="Proteomes" id="UP000516437">
    <property type="component" value="Chromosome 6"/>
</dbReference>
<sequence>MGGGAPSASNTFLSHSPPSTGRDGGALPLVVAGGGGGVAKNLLRHQVTLRPSAGHELVMVCLWQAGMLGMGVAWAPCLVRGAGATHVLMSWLSCGAIAARYDHVMRSCCARCGSIKGALGCHWHLILTPIL</sequence>
<evidence type="ECO:0000256" key="1">
    <source>
        <dbReference type="SAM" id="MobiDB-lite"/>
    </source>
</evidence>
<dbReference type="EMBL" id="RXIC02000024">
    <property type="protein sequence ID" value="KAB1209367.1"/>
    <property type="molecule type" value="Genomic_DNA"/>
</dbReference>
<feature type="compositionally biased region" description="Polar residues" evidence="1">
    <location>
        <begin position="7"/>
        <end position="19"/>
    </location>
</feature>
<organism evidence="2 3">
    <name type="scientific">Morella rubra</name>
    <name type="common">Chinese bayberry</name>
    <dbReference type="NCBI Taxonomy" id="262757"/>
    <lineage>
        <taxon>Eukaryota</taxon>
        <taxon>Viridiplantae</taxon>
        <taxon>Streptophyta</taxon>
        <taxon>Embryophyta</taxon>
        <taxon>Tracheophyta</taxon>
        <taxon>Spermatophyta</taxon>
        <taxon>Magnoliopsida</taxon>
        <taxon>eudicotyledons</taxon>
        <taxon>Gunneridae</taxon>
        <taxon>Pentapetalae</taxon>
        <taxon>rosids</taxon>
        <taxon>fabids</taxon>
        <taxon>Fagales</taxon>
        <taxon>Myricaceae</taxon>
        <taxon>Morella</taxon>
    </lineage>
</organism>
<proteinExistence type="predicted"/>
<evidence type="ECO:0000313" key="2">
    <source>
        <dbReference type="EMBL" id="KAB1209367.1"/>
    </source>
</evidence>
<dbReference type="AlphaFoldDB" id="A0A6A1VC40"/>
<accession>A0A6A1VC40</accession>
<comment type="caution">
    <text evidence="2">The sequence shown here is derived from an EMBL/GenBank/DDBJ whole genome shotgun (WGS) entry which is preliminary data.</text>
</comment>
<gene>
    <name evidence="2" type="ORF">CJ030_MR6G016530</name>
</gene>
<protein>
    <submittedName>
        <fullName evidence="2">Uncharacterized protein</fullName>
    </submittedName>
</protein>
<keyword evidence="3" id="KW-1185">Reference proteome</keyword>